<dbReference type="Proteomes" id="UP000217790">
    <property type="component" value="Unassembled WGS sequence"/>
</dbReference>
<gene>
    <name evidence="2" type="ORF">ARMGADRAFT_1089623</name>
</gene>
<evidence type="ECO:0000313" key="3">
    <source>
        <dbReference type="Proteomes" id="UP000217790"/>
    </source>
</evidence>
<feature type="compositionally biased region" description="Basic and acidic residues" evidence="1">
    <location>
        <begin position="8"/>
        <end position="27"/>
    </location>
</feature>
<name>A0A2H3D2N5_ARMGA</name>
<proteinExistence type="predicted"/>
<protein>
    <submittedName>
        <fullName evidence="2">Uncharacterized protein</fullName>
    </submittedName>
</protein>
<feature type="compositionally biased region" description="Polar residues" evidence="1">
    <location>
        <begin position="55"/>
        <end position="81"/>
    </location>
</feature>
<keyword evidence="3" id="KW-1185">Reference proteome</keyword>
<dbReference type="InParanoid" id="A0A2H3D2N5"/>
<accession>A0A2H3D2N5</accession>
<reference evidence="3" key="1">
    <citation type="journal article" date="2017" name="Nat. Ecol. Evol.">
        <title>Genome expansion and lineage-specific genetic innovations in the forest pathogenic fungi Armillaria.</title>
        <authorList>
            <person name="Sipos G."/>
            <person name="Prasanna A.N."/>
            <person name="Walter M.C."/>
            <person name="O'Connor E."/>
            <person name="Balint B."/>
            <person name="Krizsan K."/>
            <person name="Kiss B."/>
            <person name="Hess J."/>
            <person name="Varga T."/>
            <person name="Slot J."/>
            <person name="Riley R."/>
            <person name="Boka B."/>
            <person name="Rigling D."/>
            <person name="Barry K."/>
            <person name="Lee J."/>
            <person name="Mihaltcheva S."/>
            <person name="LaButti K."/>
            <person name="Lipzen A."/>
            <person name="Waldron R."/>
            <person name="Moloney N.M."/>
            <person name="Sperisen C."/>
            <person name="Kredics L."/>
            <person name="Vagvoelgyi C."/>
            <person name="Patrignani A."/>
            <person name="Fitzpatrick D."/>
            <person name="Nagy I."/>
            <person name="Doyle S."/>
            <person name="Anderson J.B."/>
            <person name="Grigoriev I.V."/>
            <person name="Gueldener U."/>
            <person name="Muensterkoetter M."/>
            <person name="Nagy L.G."/>
        </authorList>
    </citation>
    <scope>NUCLEOTIDE SEQUENCE [LARGE SCALE GENOMIC DNA]</scope>
    <source>
        <strain evidence="3">Ar21-2</strain>
    </source>
</reference>
<sequence>MASKKRGHKEDKGGDGSHHSEKKLREGLDDDSTGSRPIQGNRKRGHAVGVKDKQLQQGTKKFQTSKSSLVPSSSNQSTTISTPAMKEYLNLTLPLGAPRWAVTTIKLLQHEKVSIELLQLAEK</sequence>
<organism evidence="2 3">
    <name type="scientific">Armillaria gallica</name>
    <name type="common">Bulbous honey fungus</name>
    <name type="synonym">Armillaria bulbosa</name>
    <dbReference type="NCBI Taxonomy" id="47427"/>
    <lineage>
        <taxon>Eukaryota</taxon>
        <taxon>Fungi</taxon>
        <taxon>Dikarya</taxon>
        <taxon>Basidiomycota</taxon>
        <taxon>Agaricomycotina</taxon>
        <taxon>Agaricomycetes</taxon>
        <taxon>Agaricomycetidae</taxon>
        <taxon>Agaricales</taxon>
        <taxon>Marasmiineae</taxon>
        <taxon>Physalacriaceae</taxon>
        <taxon>Armillaria</taxon>
    </lineage>
</organism>
<feature type="region of interest" description="Disordered" evidence="1">
    <location>
        <begin position="1"/>
        <end position="81"/>
    </location>
</feature>
<evidence type="ECO:0000313" key="2">
    <source>
        <dbReference type="EMBL" id="PBK83277.1"/>
    </source>
</evidence>
<dbReference type="EMBL" id="KZ293708">
    <property type="protein sequence ID" value="PBK83277.1"/>
    <property type="molecule type" value="Genomic_DNA"/>
</dbReference>
<evidence type="ECO:0000256" key="1">
    <source>
        <dbReference type="SAM" id="MobiDB-lite"/>
    </source>
</evidence>
<dbReference type="AlphaFoldDB" id="A0A2H3D2N5"/>